<evidence type="ECO:0000256" key="2">
    <source>
        <dbReference type="ARBA" id="ARBA00022475"/>
    </source>
</evidence>
<feature type="transmembrane region" description="Helical" evidence="6">
    <location>
        <begin position="422"/>
        <end position="445"/>
    </location>
</feature>
<dbReference type="AlphaFoldDB" id="A0A1Z3NC71"/>
<evidence type="ECO:0000313" key="8">
    <source>
        <dbReference type="EMBL" id="ASD65072.1"/>
    </source>
</evidence>
<keyword evidence="3 6" id="KW-0812">Transmembrane</keyword>
<feature type="domain" description="ABC3 transporter permease C-terminal" evidence="7">
    <location>
        <begin position="262"/>
        <end position="376"/>
    </location>
</feature>
<keyword evidence="5 6" id="KW-0472">Membrane</keyword>
<evidence type="ECO:0000259" key="7">
    <source>
        <dbReference type="Pfam" id="PF02687"/>
    </source>
</evidence>
<protein>
    <submittedName>
        <fullName evidence="8">ABC transporter permease</fullName>
    </submittedName>
</protein>
<dbReference type="RefSeq" id="WP_088566482.1">
    <property type="nucleotide sequence ID" value="NZ_CP020946.1"/>
</dbReference>
<feature type="transmembrane region" description="Helical" evidence="6">
    <location>
        <begin position="815"/>
        <end position="834"/>
    </location>
</feature>
<dbReference type="InterPro" id="IPR003838">
    <property type="entry name" value="ABC3_permease_C"/>
</dbReference>
<dbReference type="EMBL" id="CP020946">
    <property type="protein sequence ID" value="ASD65072.1"/>
    <property type="molecule type" value="Genomic_DNA"/>
</dbReference>
<evidence type="ECO:0000256" key="1">
    <source>
        <dbReference type="ARBA" id="ARBA00004651"/>
    </source>
</evidence>
<feature type="transmembrane region" description="Helical" evidence="6">
    <location>
        <begin position="398"/>
        <end position="416"/>
    </location>
</feature>
<dbReference type="PANTHER" id="PTHR30287:SF1">
    <property type="entry name" value="INNER MEMBRANE PROTEIN"/>
    <property type="match status" value="1"/>
</dbReference>
<gene>
    <name evidence="8" type="ORF">B9G79_16605</name>
</gene>
<keyword evidence="2" id="KW-1003">Cell membrane</keyword>
<feature type="transmembrane region" description="Helical" evidence="6">
    <location>
        <begin position="779"/>
        <end position="803"/>
    </location>
</feature>
<feature type="transmembrane region" description="Helical" evidence="6">
    <location>
        <begin position="723"/>
        <end position="744"/>
    </location>
</feature>
<sequence length="849" mass="94918">MIFRLACRELLRSWRFGLFFIFNLSLGLTGFVSLQAFNVALETEIQANAKSILSADLAVAARRELTEDEARKMRELVPAGATEGKIYEFFAMLSSSKGSRLVLVKAVDQAYPFYGELDLESGRQITAGSDNKDILSAPKAWIYPELKSQLGLDVGDEIQLGQLKLNISDVVKKDATQTFRMASLAPRVFVNRELLPQSGLLQYGSTFSLAHLFKLPETTDHKLVRDQLYNVLTDPQINVETPETAGEDSGRQLGYLSDYLGLVAIVALFMSALGAAYIYRLFLSTRMKEIAILRTLGLQSGEAVSVYILQASMLGLLATIPTMLFSLLVLPLLSKLLANFTPFDLSPTVTPEAFLICLLMAVFGSFVVSIPFLMKIFDLRAAKLFSEEKFAVGEGQRRYWTFLPCVALFYALSVYQAHSWKIGSLFVGSMVAVVLALLLIGYGTVKMAGWIRGLNRWFLKFSFLSLSRRAGASLAIFVALGLGALLINILPQLKNSLQAEFQMDANSKIPSLFMFDIQDEQWTGLEKILADREVKPLGRSPLVRARILKVNDQDYERKLETQGFKTREEEREARFRNRGMNLSFREGLSDSEIMIDGRPFSGPFDPEKQKRAELSVETRFADRMGFKIGDVLVFDVQGVEVEGEIINLRKVKWTSFQPNFFILVQNGVLNEAPKSWIAAIPFLPDQQRSELQNAIAKEFSNVSVIDVVRTVDDVLRTAEKMSWSLELMAGLALLTGYIVLFSIVRSQIKLRRWELNMLKILGASWGEVASFILTEFAFLAFIASFFGAALSVVVSFALNTFIFESDFKFSLVQPLLSVVIITVLSLVISLLASLDIVRESALSILREEK</sequence>
<feature type="transmembrane region" description="Helical" evidence="6">
    <location>
        <begin position="466"/>
        <end position="490"/>
    </location>
</feature>
<dbReference type="PANTHER" id="PTHR30287">
    <property type="entry name" value="MEMBRANE COMPONENT OF PREDICTED ABC SUPERFAMILY METABOLITE UPTAKE TRANSPORTER"/>
    <property type="match status" value="1"/>
</dbReference>
<feature type="transmembrane region" description="Helical" evidence="6">
    <location>
        <begin position="259"/>
        <end position="283"/>
    </location>
</feature>
<comment type="subcellular location">
    <subcellularLocation>
        <location evidence="1">Cell membrane</location>
        <topology evidence="1">Multi-pass membrane protein</topology>
    </subcellularLocation>
</comment>
<feature type="transmembrane region" description="Helical" evidence="6">
    <location>
        <begin position="16"/>
        <end position="37"/>
    </location>
</feature>
<dbReference type="Pfam" id="PF02687">
    <property type="entry name" value="FtsX"/>
    <property type="match status" value="2"/>
</dbReference>
<dbReference type="OrthoDB" id="5287208at2"/>
<evidence type="ECO:0000256" key="4">
    <source>
        <dbReference type="ARBA" id="ARBA00022989"/>
    </source>
</evidence>
<proteinExistence type="predicted"/>
<keyword evidence="4 6" id="KW-1133">Transmembrane helix</keyword>
<dbReference type="InterPro" id="IPR038766">
    <property type="entry name" value="Membrane_comp_ABC_pdt"/>
</dbReference>
<evidence type="ECO:0000313" key="9">
    <source>
        <dbReference type="Proteomes" id="UP000197003"/>
    </source>
</evidence>
<accession>A0A1Z3NC71</accession>
<organism evidence="8 9">
    <name type="scientific">Bdellovibrio bacteriovorus</name>
    <dbReference type="NCBI Taxonomy" id="959"/>
    <lineage>
        <taxon>Bacteria</taxon>
        <taxon>Pseudomonadati</taxon>
        <taxon>Bdellovibrionota</taxon>
        <taxon>Bdellovibrionia</taxon>
        <taxon>Bdellovibrionales</taxon>
        <taxon>Pseudobdellovibrionaceae</taxon>
        <taxon>Bdellovibrio</taxon>
    </lineage>
</organism>
<feature type="transmembrane region" description="Helical" evidence="6">
    <location>
        <begin position="304"/>
        <end position="333"/>
    </location>
</feature>
<evidence type="ECO:0000256" key="5">
    <source>
        <dbReference type="ARBA" id="ARBA00023136"/>
    </source>
</evidence>
<feature type="transmembrane region" description="Helical" evidence="6">
    <location>
        <begin position="353"/>
        <end position="377"/>
    </location>
</feature>
<name>A0A1Z3NC71_BDEBC</name>
<feature type="domain" description="ABC3 transporter permease C-terminal" evidence="7">
    <location>
        <begin position="728"/>
        <end position="834"/>
    </location>
</feature>
<reference evidence="8 9" key="1">
    <citation type="submission" date="2017-04" db="EMBL/GenBank/DDBJ databases">
        <title>Whole genome sequence of Bdellovibrio bacteriovorus strain SSB218315.</title>
        <authorList>
            <person name="Oyedara O."/>
            <person name="Rodriguez-Perez M.A."/>
        </authorList>
    </citation>
    <scope>NUCLEOTIDE SEQUENCE [LARGE SCALE GENOMIC DNA]</scope>
    <source>
        <strain evidence="8 9">SSB218315</strain>
    </source>
</reference>
<evidence type="ECO:0000256" key="6">
    <source>
        <dbReference type="SAM" id="Phobius"/>
    </source>
</evidence>
<dbReference type="Proteomes" id="UP000197003">
    <property type="component" value="Chromosome"/>
</dbReference>
<dbReference type="GO" id="GO:0005886">
    <property type="term" value="C:plasma membrane"/>
    <property type="evidence" value="ECO:0007669"/>
    <property type="project" value="UniProtKB-SubCell"/>
</dbReference>
<evidence type="ECO:0000256" key="3">
    <source>
        <dbReference type="ARBA" id="ARBA00022692"/>
    </source>
</evidence>